<dbReference type="SUPFAM" id="SSF53649">
    <property type="entry name" value="Alkaline phosphatase-like"/>
    <property type="match status" value="1"/>
</dbReference>
<accession>A0A382QBG7</accession>
<dbReference type="PANTHER" id="PTHR42693:SF33">
    <property type="entry name" value="ARYLSULFATASE"/>
    <property type="match status" value="1"/>
</dbReference>
<sequence length="169" mass="18750">MLFIRSLFCLAGLFSICLSSLLLAENKKPNVIVFLVDDYDKYETSVYGGKALTPNLDRMAREGMIFHHAHVTSTVCTPSRYTFLTGRYAGSSYCKKYLDLFPKGLQASPGFNVELEPDNMNVGGVFSNNGYATGFVGKYHVGPDVSDKSLQRKYGLVDDTKNVTFSEEV</sequence>
<dbReference type="InterPro" id="IPR017850">
    <property type="entry name" value="Alkaline_phosphatase_core_sf"/>
</dbReference>
<dbReference type="Gene3D" id="3.40.720.10">
    <property type="entry name" value="Alkaline Phosphatase, subunit A"/>
    <property type="match status" value="1"/>
</dbReference>
<dbReference type="AlphaFoldDB" id="A0A382QBG7"/>
<dbReference type="PROSITE" id="PS00149">
    <property type="entry name" value="SULFATASE_2"/>
    <property type="match status" value="1"/>
</dbReference>
<dbReference type="Pfam" id="PF00884">
    <property type="entry name" value="Sulfatase"/>
    <property type="match status" value="1"/>
</dbReference>
<dbReference type="InterPro" id="IPR024607">
    <property type="entry name" value="Sulfatase_CS"/>
</dbReference>
<dbReference type="InterPro" id="IPR000917">
    <property type="entry name" value="Sulfatase_N"/>
</dbReference>
<name>A0A382QBG7_9ZZZZ</name>
<evidence type="ECO:0000256" key="4">
    <source>
        <dbReference type="ARBA" id="ARBA00022837"/>
    </source>
</evidence>
<dbReference type="PANTHER" id="PTHR42693">
    <property type="entry name" value="ARYLSULFATASE FAMILY MEMBER"/>
    <property type="match status" value="1"/>
</dbReference>
<keyword evidence="4" id="KW-0106">Calcium</keyword>
<evidence type="ECO:0000256" key="3">
    <source>
        <dbReference type="ARBA" id="ARBA00022801"/>
    </source>
</evidence>
<reference evidence="6" key="1">
    <citation type="submission" date="2018-05" db="EMBL/GenBank/DDBJ databases">
        <authorList>
            <person name="Lanie J.A."/>
            <person name="Ng W.-L."/>
            <person name="Kazmierczak K.M."/>
            <person name="Andrzejewski T.M."/>
            <person name="Davidsen T.M."/>
            <person name="Wayne K.J."/>
            <person name="Tettelin H."/>
            <person name="Glass J.I."/>
            <person name="Rusch D."/>
            <person name="Podicherti R."/>
            <person name="Tsui H.-C.T."/>
            <person name="Winkler M.E."/>
        </authorList>
    </citation>
    <scope>NUCLEOTIDE SEQUENCE</scope>
</reference>
<evidence type="ECO:0000256" key="1">
    <source>
        <dbReference type="ARBA" id="ARBA00008779"/>
    </source>
</evidence>
<dbReference type="InterPro" id="IPR050738">
    <property type="entry name" value="Sulfatase"/>
</dbReference>
<feature type="domain" description="Sulfatase N-terminal" evidence="5">
    <location>
        <begin position="29"/>
        <end position="145"/>
    </location>
</feature>
<comment type="similarity">
    <text evidence="1">Belongs to the sulfatase family.</text>
</comment>
<evidence type="ECO:0000313" key="6">
    <source>
        <dbReference type="EMBL" id="SVC81571.1"/>
    </source>
</evidence>
<dbReference type="EMBL" id="UINC01112547">
    <property type="protein sequence ID" value="SVC81571.1"/>
    <property type="molecule type" value="Genomic_DNA"/>
</dbReference>
<gene>
    <name evidence="6" type="ORF">METZ01_LOCUS334425</name>
</gene>
<keyword evidence="2" id="KW-0479">Metal-binding</keyword>
<evidence type="ECO:0000256" key="2">
    <source>
        <dbReference type="ARBA" id="ARBA00022723"/>
    </source>
</evidence>
<keyword evidence="3" id="KW-0378">Hydrolase</keyword>
<feature type="non-terminal residue" evidence="6">
    <location>
        <position position="169"/>
    </location>
</feature>
<protein>
    <recommendedName>
        <fullName evidence="5">Sulfatase N-terminal domain-containing protein</fullName>
    </recommendedName>
</protein>
<evidence type="ECO:0000259" key="5">
    <source>
        <dbReference type="Pfam" id="PF00884"/>
    </source>
</evidence>
<proteinExistence type="inferred from homology"/>
<dbReference type="GO" id="GO:0004065">
    <property type="term" value="F:arylsulfatase activity"/>
    <property type="evidence" value="ECO:0007669"/>
    <property type="project" value="TreeGrafter"/>
</dbReference>
<organism evidence="6">
    <name type="scientific">marine metagenome</name>
    <dbReference type="NCBI Taxonomy" id="408172"/>
    <lineage>
        <taxon>unclassified sequences</taxon>
        <taxon>metagenomes</taxon>
        <taxon>ecological metagenomes</taxon>
    </lineage>
</organism>
<dbReference type="GO" id="GO:0046872">
    <property type="term" value="F:metal ion binding"/>
    <property type="evidence" value="ECO:0007669"/>
    <property type="project" value="UniProtKB-KW"/>
</dbReference>